<dbReference type="InterPro" id="IPR003368">
    <property type="entry name" value="POMP_repeat"/>
</dbReference>
<dbReference type="GO" id="GO:0009279">
    <property type="term" value="C:cell outer membrane"/>
    <property type="evidence" value="ECO:0007669"/>
    <property type="project" value="UniProtKB-SubCell"/>
</dbReference>
<evidence type="ECO:0000313" key="9">
    <source>
        <dbReference type="Proteomes" id="UP000739538"/>
    </source>
</evidence>
<evidence type="ECO:0000256" key="5">
    <source>
        <dbReference type="ARBA" id="ARBA00022729"/>
    </source>
</evidence>
<evidence type="ECO:0000256" key="1">
    <source>
        <dbReference type="ARBA" id="ARBA00004196"/>
    </source>
</evidence>
<keyword evidence="6" id="KW-0472">Membrane</keyword>
<dbReference type="PANTHER" id="PTHR11319:SF35">
    <property type="entry name" value="OUTER MEMBRANE PROTEIN PMPC-RELATED"/>
    <property type="match status" value="1"/>
</dbReference>
<dbReference type="InterPro" id="IPR012334">
    <property type="entry name" value="Pectin_lyas_fold"/>
</dbReference>
<dbReference type="Proteomes" id="UP000739538">
    <property type="component" value="Unassembled WGS sequence"/>
</dbReference>
<keyword evidence="7" id="KW-0998">Cell outer membrane</keyword>
<name>A0A956NIC6_UNCEI</name>
<evidence type="ECO:0008006" key="10">
    <source>
        <dbReference type="Google" id="ProtNLM"/>
    </source>
</evidence>
<dbReference type="Pfam" id="PF02415">
    <property type="entry name" value="Chlam_PMP"/>
    <property type="match status" value="1"/>
</dbReference>
<reference evidence="8" key="1">
    <citation type="submission" date="2020-04" db="EMBL/GenBank/DDBJ databases">
        <authorList>
            <person name="Zhang T."/>
        </authorList>
    </citation>
    <scope>NUCLEOTIDE SEQUENCE</scope>
    <source>
        <strain evidence="8">HKST-UBA02</strain>
    </source>
</reference>
<evidence type="ECO:0000256" key="2">
    <source>
        <dbReference type="ARBA" id="ARBA00004442"/>
    </source>
</evidence>
<evidence type="ECO:0000256" key="6">
    <source>
        <dbReference type="ARBA" id="ARBA00023136"/>
    </source>
</evidence>
<keyword evidence="4" id="KW-0964">Secreted</keyword>
<comment type="subcellular location">
    <subcellularLocation>
        <location evidence="1">Cell envelope</location>
    </subcellularLocation>
    <subcellularLocation>
        <location evidence="2">Cell outer membrane</location>
    </subcellularLocation>
    <subcellularLocation>
        <location evidence="3">Secreted</location>
    </subcellularLocation>
</comment>
<dbReference type="SUPFAM" id="SSF51126">
    <property type="entry name" value="Pectin lyase-like"/>
    <property type="match status" value="1"/>
</dbReference>
<gene>
    <name evidence="8" type="ORF">KDA27_25810</name>
</gene>
<dbReference type="EMBL" id="JAGQHS010000292">
    <property type="protein sequence ID" value="MCA9759237.1"/>
    <property type="molecule type" value="Genomic_DNA"/>
</dbReference>
<comment type="caution">
    <text evidence="8">The sequence shown here is derived from an EMBL/GenBank/DDBJ whole genome shotgun (WGS) entry which is preliminary data.</text>
</comment>
<evidence type="ECO:0000256" key="7">
    <source>
        <dbReference type="ARBA" id="ARBA00023237"/>
    </source>
</evidence>
<protein>
    <recommendedName>
        <fullName evidence="10">Right handed beta helix domain-containing protein</fullName>
    </recommendedName>
</protein>
<keyword evidence="5" id="KW-0732">Signal</keyword>
<evidence type="ECO:0000256" key="4">
    <source>
        <dbReference type="ARBA" id="ARBA00022525"/>
    </source>
</evidence>
<dbReference type="GO" id="GO:0005576">
    <property type="term" value="C:extracellular region"/>
    <property type="evidence" value="ECO:0007669"/>
    <property type="project" value="UniProtKB-SubCell"/>
</dbReference>
<reference evidence="8" key="2">
    <citation type="journal article" date="2021" name="Microbiome">
        <title>Successional dynamics and alternative stable states in a saline activated sludge microbial community over 9 years.</title>
        <authorList>
            <person name="Wang Y."/>
            <person name="Ye J."/>
            <person name="Ju F."/>
            <person name="Liu L."/>
            <person name="Boyd J.A."/>
            <person name="Deng Y."/>
            <person name="Parks D.H."/>
            <person name="Jiang X."/>
            <person name="Yin X."/>
            <person name="Woodcroft B.J."/>
            <person name="Tyson G.W."/>
            <person name="Hugenholtz P."/>
            <person name="Polz M.F."/>
            <person name="Zhang T."/>
        </authorList>
    </citation>
    <scope>NUCLEOTIDE SEQUENCE</scope>
    <source>
        <strain evidence="8">HKST-UBA02</strain>
    </source>
</reference>
<dbReference type="Gene3D" id="2.160.20.10">
    <property type="entry name" value="Single-stranded right-handed beta-helix, Pectin lyase-like"/>
    <property type="match status" value="1"/>
</dbReference>
<dbReference type="NCBIfam" id="TIGR01376">
    <property type="entry name" value="POMP_repeat"/>
    <property type="match status" value="1"/>
</dbReference>
<sequence length="576" mass="59380">MARRLASAGWTHRPLRTLGLASVFVAVRVAMTIAGLTASASPVLGVHLLVLPSGSGLYPTIQAAVDVAVDGDVILLAPGVFTGSGNRDIDLRGKSITVRSQFGRADECVLEPSVGGELHRAFVFQSGEGAGTAVEALTVRGAGALGRDGLNGSGGAVLCINESAPIFRDCVFLENQAESDGGAISCRESSPTFFACRFEGNSAPYGGGLFVDRPCLPFGSLAAPPEVVIERCEFFANSATDGGGLFARGVHSRVHLAGVRFSDNFADHGGGIMIHGALATIDSAAIDHNFAVSEGGGLALESTLFCRPQPADGQDVIEVQLAETILCGNVAGSGGAVHIRGYSARFESCTIAMNDAGDGSGICARSQFPTYPYLPAYVELAGSIVAFGSLGAAVYQDAHSSVFADCTNLFGNGGGDWVGEIGEQFGENGNIALDPLFCNPNSGDLGLMADSPCQDYPGGCGLIGALPVTCEPSDLPDADDPRVARFGTGHPLRLRAFRNPFDDRIEGVLALQAADLIELELLDVVGRSVGRLDLGPRSAGTIPVAWTLGSSLPAGAYVLHATGRRGSVATPLICVR</sequence>
<organism evidence="8 9">
    <name type="scientific">Eiseniibacteriota bacterium</name>
    <dbReference type="NCBI Taxonomy" id="2212470"/>
    <lineage>
        <taxon>Bacteria</taxon>
        <taxon>Candidatus Eiseniibacteriota</taxon>
    </lineage>
</organism>
<accession>A0A956NIC6</accession>
<dbReference type="InterPro" id="IPR011050">
    <property type="entry name" value="Pectin_lyase_fold/virulence"/>
</dbReference>
<dbReference type="PANTHER" id="PTHR11319">
    <property type="entry name" value="G PROTEIN-COUPLED RECEPTOR-RELATED"/>
    <property type="match status" value="1"/>
</dbReference>
<evidence type="ECO:0000313" key="8">
    <source>
        <dbReference type="EMBL" id="MCA9759237.1"/>
    </source>
</evidence>
<dbReference type="AlphaFoldDB" id="A0A956NIC6"/>
<evidence type="ECO:0000256" key="3">
    <source>
        <dbReference type="ARBA" id="ARBA00004613"/>
    </source>
</evidence>
<proteinExistence type="predicted"/>